<gene>
    <name evidence="1" type="ORF">S03H2_28450</name>
</gene>
<accession>X1HSJ9</accession>
<sequence>MYIKKDIERFIQICEYLGINSNISTITNRIIIQKVFYILKKFGLKFQSRFNWYKYGPYSSYLADIYYQIDSF</sequence>
<evidence type="ECO:0000313" key="1">
    <source>
        <dbReference type="EMBL" id="GAH56824.1"/>
    </source>
</evidence>
<proteinExistence type="predicted"/>
<name>X1HSJ9_9ZZZZ</name>
<reference evidence="1" key="1">
    <citation type="journal article" date="2014" name="Front. Microbiol.">
        <title>High frequency of phylogenetically diverse reductive dehalogenase-homologous genes in deep subseafloor sedimentary metagenomes.</title>
        <authorList>
            <person name="Kawai M."/>
            <person name="Futagami T."/>
            <person name="Toyoda A."/>
            <person name="Takaki Y."/>
            <person name="Nishi S."/>
            <person name="Hori S."/>
            <person name="Arai W."/>
            <person name="Tsubouchi T."/>
            <person name="Morono Y."/>
            <person name="Uchiyama I."/>
            <person name="Ito T."/>
            <person name="Fujiyama A."/>
            <person name="Inagaki F."/>
            <person name="Takami H."/>
        </authorList>
    </citation>
    <scope>NUCLEOTIDE SEQUENCE</scope>
    <source>
        <strain evidence="1">Expedition CK06-06</strain>
    </source>
</reference>
<dbReference type="AlphaFoldDB" id="X1HSJ9"/>
<protein>
    <submittedName>
        <fullName evidence="1">Uncharacterized protein</fullName>
    </submittedName>
</protein>
<organism evidence="1">
    <name type="scientific">marine sediment metagenome</name>
    <dbReference type="NCBI Taxonomy" id="412755"/>
    <lineage>
        <taxon>unclassified sequences</taxon>
        <taxon>metagenomes</taxon>
        <taxon>ecological metagenomes</taxon>
    </lineage>
</organism>
<comment type="caution">
    <text evidence="1">The sequence shown here is derived from an EMBL/GenBank/DDBJ whole genome shotgun (WGS) entry which is preliminary data.</text>
</comment>
<dbReference type="EMBL" id="BARU01017141">
    <property type="protein sequence ID" value="GAH56824.1"/>
    <property type="molecule type" value="Genomic_DNA"/>
</dbReference>